<keyword evidence="2" id="KW-1185">Reference proteome</keyword>
<dbReference type="AlphaFoldDB" id="A0A511VAB3"/>
<proteinExistence type="predicted"/>
<reference evidence="1 2" key="1">
    <citation type="submission" date="2019-07" db="EMBL/GenBank/DDBJ databases">
        <title>Whole genome shotgun sequence of Aneurinibacillus danicus NBRC 102444.</title>
        <authorList>
            <person name="Hosoyama A."/>
            <person name="Uohara A."/>
            <person name="Ohji S."/>
            <person name="Ichikawa N."/>
        </authorList>
    </citation>
    <scope>NUCLEOTIDE SEQUENCE [LARGE SCALE GENOMIC DNA]</scope>
    <source>
        <strain evidence="1 2">NBRC 102444</strain>
    </source>
</reference>
<accession>A0A511VAB3</accession>
<gene>
    <name evidence="1" type="ORF">ADA01nite_32590</name>
</gene>
<sequence length="54" mass="6365">MLEKALFHLTYVKQEKYTNIKLVDMVKNSRYDEDSYQEWEMYNGQAKALGTSVG</sequence>
<evidence type="ECO:0000313" key="2">
    <source>
        <dbReference type="Proteomes" id="UP000321157"/>
    </source>
</evidence>
<protein>
    <submittedName>
        <fullName evidence="1">Uncharacterized protein</fullName>
    </submittedName>
</protein>
<organism evidence="1 2">
    <name type="scientific">Aneurinibacillus danicus</name>
    <dbReference type="NCBI Taxonomy" id="267746"/>
    <lineage>
        <taxon>Bacteria</taxon>
        <taxon>Bacillati</taxon>
        <taxon>Bacillota</taxon>
        <taxon>Bacilli</taxon>
        <taxon>Bacillales</taxon>
        <taxon>Paenibacillaceae</taxon>
        <taxon>Aneurinibacillus group</taxon>
        <taxon>Aneurinibacillus</taxon>
    </lineage>
</organism>
<name>A0A511VAB3_9BACL</name>
<evidence type="ECO:0000313" key="1">
    <source>
        <dbReference type="EMBL" id="GEN35799.1"/>
    </source>
</evidence>
<dbReference type="EMBL" id="BJXX01000151">
    <property type="protein sequence ID" value="GEN35799.1"/>
    <property type="molecule type" value="Genomic_DNA"/>
</dbReference>
<dbReference type="Proteomes" id="UP000321157">
    <property type="component" value="Unassembled WGS sequence"/>
</dbReference>
<comment type="caution">
    <text evidence="1">The sequence shown here is derived from an EMBL/GenBank/DDBJ whole genome shotgun (WGS) entry which is preliminary data.</text>
</comment>